<dbReference type="AlphaFoldDB" id="A0A5C7JCR3"/>
<comment type="caution">
    <text evidence="2">The sequence shown here is derived from an EMBL/GenBank/DDBJ whole genome shotgun (WGS) entry which is preliminary data.</text>
</comment>
<evidence type="ECO:0000256" key="1">
    <source>
        <dbReference type="SAM" id="Phobius"/>
    </source>
</evidence>
<name>A0A5C7JCR3_9BACT</name>
<keyword evidence="1" id="KW-0812">Transmembrane</keyword>
<feature type="transmembrane region" description="Helical" evidence="1">
    <location>
        <begin position="44"/>
        <end position="64"/>
    </location>
</feature>
<sequence length="165" mass="18108">MQGLAGFLALSVVNYAIGLLVAWLRRLVHHPSVPPLASAIFDILDPYATGFVLIATLAVVNGALLKRFGLWGWGAMLISIWGFFLAWMANQVGDYHAWLAIQSPQAPDVLKTPLSWWSQSGDKEVIGWYSRRSRESTPMPLWAARSLQLAIGSVVVGFVSAKDDD</sequence>
<accession>A0A5C7JCR3</accession>
<protein>
    <submittedName>
        <fullName evidence="2">Uncharacterized protein</fullName>
    </submittedName>
</protein>
<evidence type="ECO:0000313" key="3">
    <source>
        <dbReference type="Proteomes" id="UP000321026"/>
    </source>
</evidence>
<reference evidence="2 3" key="1">
    <citation type="submission" date="2018-09" db="EMBL/GenBank/DDBJ databases">
        <title>Metagenome Assembled Genomes from an Advanced Water Purification Facility.</title>
        <authorList>
            <person name="Stamps B.W."/>
            <person name="Spear J.R."/>
        </authorList>
    </citation>
    <scope>NUCLEOTIDE SEQUENCE [LARGE SCALE GENOMIC DNA]</scope>
    <source>
        <strain evidence="2">Bin_63_2</strain>
    </source>
</reference>
<dbReference type="EMBL" id="SSDS01000020">
    <property type="protein sequence ID" value="TXG78316.1"/>
    <property type="molecule type" value="Genomic_DNA"/>
</dbReference>
<gene>
    <name evidence="2" type="ORF">E6Q11_01290</name>
</gene>
<evidence type="ECO:0000313" key="2">
    <source>
        <dbReference type="EMBL" id="TXG78316.1"/>
    </source>
</evidence>
<dbReference type="Proteomes" id="UP000321026">
    <property type="component" value="Unassembled WGS sequence"/>
</dbReference>
<organism evidence="2 3">
    <name type="scientific">Candidatus Dojkabacteria bacterium</name>
    <dbReference type="NCBI Taxonomy" id="2099670"/>
    <lineage>
        <taxon>Bacteria</taxon>
        <taxon>Candidatus Dojkabacteria</taxon>
    </lineage>
</organism>
<keyword evidence="1" id="KW-1133">Transmembrane helix</keyword>
<proteinExistence type="predicted"/>
<keyword evidence="1" id="KW-0472">Membrane</keyword>
<feature type="transmembrane region" description="Helical" evidence="1">
    <location>
        <begin position="6"/>
        <end position="24"/>
    </location>
</feature>
<feature type="transmembrane region" description="Helical" evidence="1">
    <location>
        <begin position="70"/>
        <end position="89"/>
    </location>
</feature>